<dbReference type="SUPFAM" id="SSF52777">
    <property type="entry name" value="CoA-dependent acyltransferases"/>
    <property type="match status" value="1"/>
</dbReference>
<organism evidence="4">
    <name type="scientific">Leptolyngbya boryana CZ1</name>
    <dbReference type="NCBI Taxonomy" id="3060204"/>
    <lineage>
        <taxon>Bacteria</taxon>
        <taxon>Bacillati</taxon>
        <taxon>Cyanobacteriota</taxon>
        <taxon>Cyanophyceae</taxon>
        <taxon>Leptolyngbyales</taxon>
        <taxon>Leptolyngbyaceae</taxon>
        <taxon>Leptolyngbya group</taxon>
        <taxon>Leptolyngbya</taxon>
    </lineage>
</organism>
<name>A0AA96WPE9_LEPBY</name>
<proteinExistence type="predicted"/>
<dbReference type="Gene3D" id="3.30.559.30">
    <property type="entry name" value="Nonribosomal peptide synthetase, condensation domain"/>
    <property type="match status" value="1"/>
</dbReference>
<evidence type="ECO:0000256" key="2">
    <source>
        <dbReference type="ARBA" id="ARBA00023315"/>
    </source>
</evidence>
<dbReference type="PANTHER" id="PTHR28037:SF1">
    <property type="entry name" value="ALCOHOL O-ACETYLTRANSFERASE 1-RELATED"/>
    <property type="match status" value="1"/>
</dbReference>
<evidence type="ECO:0000313" key="4">
    <source>
        <dbReference type="EMBL" id="WNZ43596.1"/>
    </source>
</evidence>
<evidence type="ECO:0000256" key="1">
    <source>
        <dbReference type="ARBA" id="ARBA00022679"/>
    </source>
</evidence>
<reference evidence="4" key="1">
    <citation type="journal article" date="2023" name="Plants (Basel)">
        <title>Genomic Analysis of Leptolyngbya boryana CZ1 Reveals Efficient Carbon Fixation Modules.</title>
        <authorList>
            <person name="Bai X."/>
            <person name="Wang H."/>
            <person name="Cheng W."/>
            <person name="Wang J."/>
            <person name="Ma M."/>
            <person name="Hu H."/>
            <person name="Song Z."/>
            <person name="Ma H."/>
            <person name="Fan Y."/>
            <person name="Du C."/>
            <person name="Xu J."/>
        </authorList>
    </citation>
    <scope>NUCLEOTIDE SEQUENCE</scope>
    <source>
        <strain evidence="4">CZ1</strain>
    </source>
</reference>
<protein>
    <recommendedName>
        <fullName evidence="3">Phthiocerol/phthiodiolone dimycocerosyl transferase C-terminal domain-containing protein</fullName>
    </recommendedName>
</protein>
<keyword evidence="2" id="KW-0012">Acyltransferase</keyword>
<dbReference type="GO" id="GO:0016746">
    <property type="term" value="F:acyltransferase activity"/>
    <property type="evidence" value="ECO:0007669"/>
    <property type="project" value="UniProtKB-KW"/>
</dbReference>
<sequence length="182" mass="19951">MKQVSSQEPVLVSCSSSVNLRASCFPPVASEQLGCFISNITTTHHAEPNANFWELARECRSNINQLVHDKVPHYQASNAELLNKYQSSFLAQLAEHNMGRNTTAHVSNLGQWNLNTAYGSIRLESFYFSVGLSLVGSCFWLGTTTVNQQLCCSFTYTDPLISPKTAEALANSVINILCNAAS</sequence>
<reference evidence="4" key="2">
    <citation type="submission" date="2023-07" db="EMBL/GenBank/DDBJ databases">
        <authorList>
            <person name="Bai X.-H."/>
            <person name="Wang H.-H."/>
            <person name="Wang J."/>
            <person name="Ma M.-Y."/>
            <person name="Hu H.-H."/>
            <person name="Song Z.-L."/>
            <person name="Ma H.-G."/>
            <person name="Fan Y."/>
            <person name="Du C.-Y."/>
            <person name="Xu J.-C."/>
        </authorList>
    </citation>
    <scope>NUCLEOTIDE SEQUENCE</scope>
    <source>
        <strain evidence="4">CZ1</strain>
    </source>
</reference>
<feature type="domain" description="Phthiocerol/phthiodiolone dimycocerosyl transferase C-terminal" evidence="3">
    <location>
        <begin position="5"/>
        <end position="110"/>
    </location>
</feature>
<dbReference type="Pfam" id="PF16911">
    <property type="entry name" value="PapA_C"/>
    <property type="match status" value="1"/>
</dbReference>
<dbReference type="InterPro" id="IPR052058">
    <property type="entry name" value="Alcohol_O-acetyltransferase"/>
</dbReference>
<evidence type="ECO:0000259" key="3">
    <source>
        <dbReference type="Pfam" id="PF16911"/>
    </source>
</evidence>
<dbReference type="InterPro" id="IPR031641">
    <property type="entry name" value="PapA_C"/>
</dbReference>
<keyword evidence="1" id="KW-0808">Transferase</keyword>
<accession>A0AA96WPE9</accession>
<dbReference type="EMBL" id="CP130144">
    <property type="protein sequence ID" value="WNZ43596.1"/>
    <property type="molecule type" value="Genomic_DNA"/>
</dbReference>
<dbReference type="AlphaFoldDB" id="A0AA96WPE9"/>
<gene>
    <name evidence="4" type="ORF">Q2T42_17265</name>
</gene>
<dbReference type="PANTHER" id="PTHR28037">
    <property type="entry name" value="ALCOHOL O-ACETYLTRANSFERASE 1-RELATED"/>
    <property type="match status" value="1"/>
</dbReference>